<evidence type="ECO:0000256" key="3">
    <source>
        <dbReference type="SAM" id="SignalP"/>
    </source>
</evidence>
<dbReference type="PANTHER" id="PTHR31836">
    <property type="match status" value="1"/>
</dbReference>
<feature type="region of interest" description="Disordered" evidence="2">
    <location>
        <begin position="85"/>
        <end position="186"/>
    </location>
</feature>
<evidence type="ECO:0000256" key="2">
    <source>
        <dbReference type="SAM" id="MobiDB-lite"/>
    </source>
</evidence>
<feature type="domain" description="Mucin-like" evidence="4">
    <location>
        <begin position="102"/>
        <end position="182"/>
    </location>
</feature>
<dbReference type="PANTHER" id="PTHR31836:SF28">
    <property type="entry name" value="SRCR DOMAIN-CONTAINING PROTEIN-RELATED"/>
    <property type="match status" value="1"/>
</dbReference>
<dbReference type="InterPro" id="IPR036908">
    <property type="entry name" value="RlpA-like_sf"/>
</dbReference>
<organism evidence="5 6">
    <name type="scientific">Lophiotrema nucula</name>
    <dbReference type="NCBI Taxonomy" id="690887"/>
    <lineage>
        <taxon>Eukaryota</taxon>
        <taxon>Fungi</taxon>
        <taxon>Dikarya</taxon>
        <taxon>Ascomycota</taxon>
        <taxon>Pezizomycotina</taxon>
        <taxon>Dothideomycetes</taxon>
        <taxon>Pleosporomycetidae</taxon>
        <taxon>Pleosporales</taxon>
        <taxon>Lophiotremataceae</taxon>
        <taxon>Lophiotrema</taxon>
    </lineage>
</organism>
<feature type="signal peptide" evidence="3">
    <location>
        <begin position="1"/>
        <end position="18"/>
    </location>
</feature>
<proteinExistence type="predicted"/>
<evidence type="ECO:0000259" key="4">
    <source>
        <dbReference type="Pfam" id="PF16058"/>
    </source>
</evidence>
<feature type="compositionally biased region" description="Low complexity" evidence="2">
    <location>
        <begin position="167"/>
        <end position="180"/>
    </location>
</feature>
<dbReference type="InterPro" id="IPR032059">
    <property type="entry name" value="Mucin-like"/>
</dbReference>
<name>A0A6A5ZF39_9PLEO</name>
<evidence type="ECO:0000256" key="1">
    <source>
        <dbReference type="ARBA" id="ARBA00022729"/>
    </source>
</evidence>
<dbReference type="Proteomes" id="UP000799770">
    <property type="component" value="Unassembled WGS sequence"/>
</dbReference>
<feature type="compositionally biased region" description="Pro residues" evidence="2">
    <location>
        <begin position="129"/>
        <end position="166"/>
    </location>
</feature>
<keyword evidence="6" id="KW-1185">Reference proteome</keyword>
<evidence type="ECO:0000313" key="5">
    <source>
        <dbReference type="EMBL" id="KAF2117825.1"/>
    </source>
</evidence>
<dbReference type="Pfam" id="PF16058">
    <property type="entry name" value="Mucin-like"/>
    <property type="match status" value="1"/>
</dbReference>
<keyword evidence="1 3" id="KW-0732">Signal</keyword>
<dbReference type="SUPFAM" id="SSF50685">
    <property type="entry name" value="Barwin-like endoglucanases"/>
    <property type="match status" value="1"/>
</dbReference>
<feature type="chain" id="PRO_5025682381" description="Mucin-like domain-containing protein" evidence="3">
    <location>
        <begin position="19"/>
        <end position="301"/>
    </location>
</feature>
<protein>
    <recommendedName>
        <fullName evidence="4">Mucin-like domain-containing protein</fullName>
    </recommendedName>
</protein>
<dbReference type="OrthoDB" id="406505at2759"/>
<accession>A0A6A5ZF39</accession>
<reference evidence="5" key="1">
    <citation type="journal article" date="2020" name="Stud. Mycol.">
        <title>101 Dothideomycetes genomes: a test case for predicting lifestyles and emergence of pathogens.</title>
        <authorList>
            <person name="Haridas S."/>
            <person name="Albert R."/>
            <person name="Binder M."/>
            <person name="Bloem J."/>
            <person name="Labutti K."/>
            <person name="Salamov A."/>
            <person name="Andreopoulos B."/>
            <person name="Baker S."/>
            <person name="Barry K."/>
            <person name="Bills G."/>
            <person name="Bluhm B."/>
            <person name="Cannon C."/>
            <person name="Castanera R."/>
            <person name="Culley D."/>
            <person name="Daum C."/>
            <person name="Ezra D."/>
            <person name="Gonzalez J."/>
            <person name="Henrissat B."/>
            <person name="Kuo A."/>
            <person name="Liang C."/>
            <person name="Lipzen A."/>
            <person name="Lutzoni F."/>
            <person name="Magnuson J."/>
            <person name="Mondo S."/>
            <person name="Nolan M."/>
            <person name="Ohm R."/>
            <person name="Pangilinan J."/>
            <person name="Park H.-J."/>
            <person name="Ramirez L."/>
            <person name="Alfaro M."/>
            <person name="Sun H."/>
            <person name="Tritt A."/>
            <person name="Yoshinaga Y."/>
            <person name="Zwiers L.-H."/>
            <person name="Turgeon B."/>
            <person name="Goodwin S."/>
            <person name="Spatafora J."/>
            <person name="Crous P."/>
            <person name="Grigoriev I."/>
        </authorList>
    </citation>
    <scope>NUCLEOTIDE SEQUENCE</scope>
    <source>
        <strain evidence="5">CBS 627.86</strain>
    </source>
</reference>
<feature type="compositionally biased region" description="Pro residues" evidence="2">
    <location>
        <begin position="107"/>
        <end position="122"/>
    </location>
</feature>
<dbReference type="CDD" id="cd22191">
    <property type="entry name" value="DPBB_RlpA_EXP_N-like"/>
    <property type="match status" value="1"/>
</dbReference>
<evidence type="ECO:0000313" key="6">
    <source>
        <dbReference type="Proteomes" id="UP000799770"/>
    </source>
</evidence>
<sequence length="301" mass="30917">MKTSSVLASLLCSSLAVAAPHHQHVHKHAPFHKRALITKTELVVETVVIFTTVYPDDTPAATIAPAATSEPGLFYEKPSSKAASSSAVPAYTPPAEPAKPSSSSVYTPPPAPSSVYTPPPAPSSSSVYTPPPAEPSSVYTPPPAEPSSVYTPPPAEPSSVYTPPPAAVSSTAPAQSSAPASGGGATGGGQYSGDITIYDNTGAAGACGIPLYDSMEVCAIAHGLWEDKGGSTYDKMTGAATNPYCGKIATINYNGNTATCKIMDMCPGCEGLDLDLSVKTWTTLTGSEERTRYKATWSVAM</sequence>
<dbReference type="AlphaFoldDB" id="A0A6A5ZF39"/>
<dbReference type="InterPro" id="IPR051477">
    <property type="entry name" value="Expansin_CellWall"/>
</dbReference>
<dbReference type="EMBL" id="ML977318">
    <property type="protein sequence ID" value="KAF2117825.1"/>
    <property type="molecule type" value="Genomic_DNA"/>
</dbReference>
<gene>
    <name evidence="5" type="ORF">BDV96DRAFT_620607</name>
</gene>
<dbReference type="Gene3D" id="2.40.40.10">
    <property type="entry name" value="RlpA-like domain"/>
    <property type="match status" value="1"/>
</dbReference>